<feature type="compositionally biased region" description="Basic and acidic residues" evidence="1">
    <location>
        <begin position="172"/>
        <end position="186"/>
    </location>
</feature>
<organism evidence="2 3">
    <name type="scientific">Fusarium redolens</name>
    <dbReference type="NCBI Taxonomy" id="48865"/>
    <lineage>
        <taxon>Eukaryota</taxon>
        <taxon>Fungi</taxon>
        <taxon>Dikarya</taxon>
        <taxon>Ascomycota</taxon>
        <taxon>Pezizomycotina</taxon>
        <taxon>Sordariomycetes</taxon>
        <taxon>Hypocreomycetidae</taxon>
        <taxon>Hypocreales</taxon>
        <taxon>Nectriaceae</taxon>
        <taxon>Fusarium</taxon>
        <taxon>Fusarium redolens species complex</taxon>
    </lineage>
</organism>
<evidence type="ECO:0000313" key="2">
    <source>
        <dbReference type="EMBL" id="KAH7265484.1"/>
    </source>
</evidence>
<accession>A0A9P9KPU2</accession>
<dbReference type="RefSeq" id="XP_046054219.1">
    <property type="nucleotide sequence ID" value="XM_046191912.1"/>
</dbReference>
<dbReference type="AlphaFoldDB" id="A0A9P9KPU2"/>
<feature type="region of interest" description="Disordered" evidence="1">
    <location>
        <begin position="136"/>
        <end position="196"/>
    </location>
</feature>
<dbReference type="EMBL" id="JAGMUX010000003">
    <property type="protein sequence ID" value="KAH7265484.1"/>
    <property type="molecule type" value="Genomic_DNA"/>
</dbReference>
<protein>
    <submittedName>
        <fullName evidence="2">Uncharacterized protein</fullName>
    </submittedName>
</protein>
<evidence type="ECO:0000313" key="3">
    <source>
        <dbReference type="Proteomes" id="UP000720189"/>
    </source>
</evidence>
<feature type="region of interest" description="Disordered" evidence="1">
    <location>
        <begin position="240"/>
        <end position="264"/>
    </location>
</feature>
<gene>
    <name evidence="2" type="ORF">BKA55DRAFT_559087</name>
</gene>
<name>A0A9P9KPU2_FUSRE</name>
<dbReference type="OrthoDB" id="4366798at2759"/>
<reference evidence="2" key="1">
    <citation type="journal article" date="2021" name="Nat. Commun.">
        <title>Genetic determinants of endophytism in the Arabidopsis root mycobiome.</title>
        <authorList>
            <person name="Mesny F."/>
            <person name="Miyauchi S."/>
            <person name="Thiergart T."/>
            <person name="Pickel B."/>
            <person name="Atanasova L."/>
            <person name="Karlsson M."/>
            <person name="Huettel B."/>
            <person name="Barry K.W."/>
            <person name="Haridas S."/>
            <person name="Chen C."/>
            <person name="Bauer D."/>
            <person name="Andreopoulos W."/>
            <person name="Pangilinan J."/>
            <person name="LaButti K."/>
            <person name="Riley R."/>
            <person name="Lipzen A."/>
            <person name="Clum A."/>
            <person name="Drula E."/>
            <person name="Henrissat B."/>
            <person name="Kohler A."/>
            <person name="Grigoriev I.V."/>
            <person name="Martin F.M."/>
            <person name="Hacquard S."/>
        </authorList>
    </citation>
    <scope>NUCLEOTIDE SEQUENCE</scope>
    <source>
        <strain evidence="2">MPI-CAGE-AT-0023</strain>
    </source>
</reference>
<proteinExistence type="predicted"/>
<comment type="caution">
    <text evidence="2">The sequence shown here is derived from an EMBL/GenBank/DDBJ whole genome shotgun (WGS) entry which is preliminary data.</text>
</comment>
<evidence type="ECO:0000256" key="1">
    <source>
        <dbReference type="SAM" id="MobiDB-lite"/>
    </source>
</evidence>
<dbReference type="Proteomes" id="UP000720189">
    <property type="component" value="Unassembled WGS sequence"/>
</dbReference>
<dbReference type="GeneID" id="70221866"/>
<keyword evidence="3" id="KW-1185">Reference proteome</keyword>
<sequence length="264" mass="29735">MDDTACTWPAWKFGMKSEDLSNKLHDKYNTYLAPIQSPKAFYHDIYEIAHTAHSPAEFHHLAHDRRQQRLHELNEALESASFEIIGNPNLIETPQWEHAIQLFRTNSLDSLVQYFASYLPQDHRWHPLRQNSVLSDADGSEGLHKRHTSDSTRKAIQVSRGAGIPNGITFETGEHKRGEMHNESARRMARPSRNLRSREVGFECTHSTAQKRASFDHHTKSKGTILKFSPKNPLSPVGLKTHAALGHGAGGGNGSKVGLKRKRA</sequence>